<dbReference type="PATRIC" id="fig|1286094.4.peg.3314"/>
<organism evidence="2 3">
    <name type="scientific">Streptomyces aurantiacus JA 4570</name>
    <dbReference type="NCBI Taxonomy" id="1286094"/>
    <lineage>
        <taxon>Bacteria</taxon>
        <taxon>Bacillati</taxon>
        <taxon>Actinomycetota</taxon>
        <taxon>Actinomycetes</taxon>
        <taxon>Kitasatosporales</taxon>
        <taxon>Streptomycetaceae</taxon>
        <taxon>Streptomyces</taxon>
        <taxon>Streptomyces aurantiacus group</taxon>
    </lineage>
</organism>
<dbReference type="AlphaFoldDB" id="S4APZ4"/>
<evidence type="ECO:0000313" key="2">
    <source>
        <dbReference type="EMBL" id="EPH43522.1"/>
    </source>
</evidence>
<keyword evidence="3" id="KW-1185">Reference proteome</keyword>
<comment type="caution">
    <text evidence="2">The sequence shown here is derived from an EMBL/GenBank/DDBJ whole genome shotgun (WGS) entry which is preliminary data.</text>
</comment>
<feature type="region of interest" description="Disordered" evidence="1">
    <location>
        <begin position="1"/>
        <end position="20"/>
    </location>
</feature>
<reference evidence="2 3" key="1">
    <citation type="submission" date="2013-02" db="EMBL/GenBank/DDBJ databases">
        <title>Draft Genome Sequence of Streptomyces aurantiacus, Which Produces Setomimycin.</title>
        <authorList>
            <person name="Gruening B.A."/>
            <person name="Praeg A."/>
            <person name="Erxleben A."/>
            <person name="Guenther S."/>
            <person name="Mueller M."/>
        </authorList>
    </citation>
    <scope>NUCLEOTIDE SEQUENCE [LARGE SCALE GENOMIC DNA]</scope>
    <source>
        <strain evidence="2 3">JA 4570</strain>
    </source>
</reference>
<evidence type="ECO:0000313" key="3">
    <source>
        <dbReference type="Proteomes" id="UP000014629"/>
    </source>
</evidence>
<proteinExistence type="predicted"/>
<dbReference type="EMBL" id="AOPZ01000151">
    <property type="protein sequence ID" value="EPH43522.1"/>
    <property type="molecule type" value="Genomic_DNA"/>
</dbReference>
<dbReference type="Proteomes" id="UP000014629">
    <property type="component" value="Unassembled WGS sequence"/>
</dbReference>
<gene>
    <name evidence="2" type="ORF">STRAU_3346</name>
</gene>
<sequence>MALRRAESSRCPDRQQEGSLAVPPCWSGCHRCAVNRGLRYAIRVRLASESAGRTPWGDCDAA</sequence>
<evidence type="ECO:0000256" key="1">
    <source>
        <dbReference type="SAM" id="MobiDB-lite"/>
    </source>
</evidence>
<name>S4APZ4_9ACTN</name>
<feature type="compositionally biased region" description="Basic and acidic residues" evidence="1">
    <location>
        <begin position="1"/>
        <end position="16"/>
    </location>
</feature>
<protein>
    <submittedName>
        <fullName evidence="2">Uncharacterized protein</fullName>
    </submittedName>
</protein>
<accession>S4APZ4</accession>